<name>A0AAQ3SC32_VIGMU</name>
<protein>
    <submittedName>
        <fullName evidence="8">Uncharacterized protein</fullName>
    </submittedName>
</protein>
<comment type="similarity">
    <text evidence="5">Belongs to the MIP/aquaporin (TC 1.A.8) family.</text>
</comment>
<dbReference type="AlphaFoldDB" id="A0AAQ3SC32"/>
<feature type="transmembrane region" description="Helical" evidence="7">
    <location>
        <begin position="99"/>
        <end position="117"/>
    </location>
</feature>
<dbReference type="InterPro" id="IPR000425">
    <property type="entry name" value="MIP"/>
</dbReference>
<gene>
    <name evidence="8" type="ORF">V8G54_003806</name>
</gene>
<evidence type="ECO:0000256" key="1">
    <source>
        <dbReference type="ARBA" id="ARBA00004141"/>
    </source>
</evidence>
<evidence type="ECO:0000256" key="7">
    <source>
        <dbReference type="SAM" id="Phobius"/>
    </source>
</evidence>
<feature type="region of interest" description="Disordered" evidence="6">
    <location>
        <begin position="1"/>
        <end position="39"/>
    </location>
</feature>
<reference evidence="8 9" key="1">
    <citation type="journal article" date="2023" name="Life. Sci Alliance">
        <title>Evolutionary insights into 3D genome organization and epigenetic landscape of Vigna mungo.</title>
        <authorList>
            <person name="Junaid A."/>
            <person name="Singh B."/>
            <person name="Bhatia S."/>
        </authorList>
    </citation>
    <scope>NUCLEOTIDE SEQUENCE [LARGE SCALE GENOMIC DNA]</scope>
    <source>
        <strain evidence="8">Urdbean</strain>
    </source>
</reference>
<evidence type="ECO:0000313" key="8">
    <source>
        <dbReference type="EMBL" id="WVZ25262.1"/>
    </source>
</evidence>
<dbReference type="InterPro" id="IPR034294">
    <property type="entry name" value="Aquaporin_transptr"/>
</dbReference>
<evidence type="ECO:0000256" key="5">
    <source>
        <dbReference type="RuleBase" id="RU000477"/>
    </source>
</evidence>
<feature type="compositionally biased region" description="Polar residues" evidence="6">
    <location>
        <begin position="22"/>
        <end position="37"/>
    </location>
</feature>
<organism evidence="8 9">
    <name type="scientific">Vigna mungo</name>
    <name type="common">Black gram</name>
    <name type="synonym">Phaseolus mungo</name>
    <dbReference type="NCBI Taxonomy" id="3915"/>
    <lineage>
        <taxon>Eukaryota</taxon>
        <taxon>Viridiplantae</taxon>
        <taxon>Streptophyta</taxon>
        <taxon>Embryophyta</taxon>
        <taxon>Tracheophyta</taxon>
        <taxon>Spermatophyta</taxon>
        <taxon>Magnoliopsida</taxon>
        <taxon>eudicotyledons</taxon>
        <taxon>Gunneridae</taxon>
        <taxon>Pentapetalae</taxon>
        <taxon>rosids</taxon>
        <taxon>fabids</taxon>
        <taxon>Fabales</taxon>
        <taxon>Fabaceae</taxon>
        <taxon>Papilionoideae</taxon>
        <taxon>50 kb inversion clade</taxon>
        <taxon>NPAAA clade</taxon>
        <taxon>indigoferoid/millettioid clade</taxon>
        <taxon>Phaseoleae</taxon>
        <taxon>Vigna</taxon>
    </lineage>
</organism>
<dbReference type="PANTHER" id="PTHR45724:SF23">
    <property type="entry name" value="AQUAPORIN NIP4-1-RELATED"/>
    <property type="match status" value="1"/>
</dbReference>
<dbReference type="EMBL" id="CP144700">
    <property type="protein sequence ID" value="WVZ25262.1"/>
    <property type="molecule type" value="Genomic_DNA"/>
</dbReference>
<keyword evidence="3 7" id="KW-1133">Transmembrane helix</keyword>
<sequence length="153" mass="16763">MLTNENKEHENSPKQDSWCGTDFSQSRPPITDPNGQNEEPYVWNLLSKTQLDPMVNDFTMTKTPMQIGKLGGVVVGMAVTVDVFIAGPVSGASMNPARSLGPALVMNVYTGFWVYIVGPFVEGHLPRPYNINIFIASSLFASTTIIVHMESTL</sequence>
<keyword evidence="2 5" id="KW-0812">Transmembrane</keyword>
<feature type="transmembrane region" description="Helical" evidence="7">
    <location>
        <begin position="129"/>
        <end position="149"/>
    </location>
</feature>
<keyword evidence="5" id="KW-0813">Transport</keyword>
<evidence type="ECO:0000256" key="3">
    <source>
        <dbReference type="ARBA" id="ARBA00022989"/>
    </source>
</evidence>
<evidence type="ECO:0000256" key="4">
    <source>
        <dbReference type="ARBA" id="ARBA00023136"/>
    </source>
</evidence>
<accession>A0AAQ3SC32</accession>
<dbReference type="PRINTS" id="PR00783">
    <property type="entry name" value="MINTRINSICP"/>
</dbReference>
<evidence type="ECO:0000313" key="9">
    <source>
        <dbReference type="Proteomes" id="UP001374535"/>
    </source>
</evidence>
<feature type="transmembrane region" description="Helical" evidence="7">
    <location>
        <begin position="70"/>
        <end position="87"/>
    </location>
</feature>
<keyword evidence="9" id="KW-1185">Reference proteome</keyword>
<keyword evidence="4 7" id="KW-0472">Membrane</keyword>
<dbReference type="Proteomes" id="UP001374535">
    <property type="component" value="Chromosome 1"/>
</dbReference>
<dbReference type="Pfam" id="PF00230">
    <property type="entry name" value="MIP"/>
    <property type="match status" value="1"/>
</dbReference>
<comment type="subcellular location">
    <subcellularLocation>
        <location evidence="1">Membrane</location>
        <topology evidence="1">Multi-pass membrane protein</topology>
    </subcellularLocation>
</comment>
<feature type="compositionally biased region" description="Basic and acidic residues" evidence="6">
    <location>
        <begin position="1"/>
        <end position="13"/>
    </location>
</feature>
<proteinExistence type="inferred from homology"/>
<dbReference type="GO" id="GO:0015267">
    <property type="term" value="F:channel activity"/>
    <property type="evidence" value="ECO:0007669"/>
    <property type="project" value="InterPro"/>
</dbReference>
<dbReference type="SUPFAM" id="SSF81338">
    <property type="entry name" value="Aquaporin-like"/>
    <property type="match status" value="1"/>
</dbReference>
<evidence type="ECO:0000256" key="2">
    <source>
        <dbReference type="ARBA" id="ARBA00022692"/>
    </source>
</evidence>
<dbReference type="InterPro" id="IPR023271">
    <property type="entry name" value="Aquaporin-like"/>
</dbReference>
<dbReference type="Gene3D" id="1.20.1080.10">
    <property type="entry name" value="Glycerol uptake facilitator protein"/>
    <property type="match status" value="1"/>
</dbReference>
<dbReference type="PANTHER" id="PTHR45724">
    <property type="entry name" value="AQUAPORIN NIP2-1"/>
    <property type="match status" value="1"/>
</dbReference>
<dbReference type="GO" id="GO:0016020">
    <property type="term" value="C:membrane"/>
    <property type="evidence" value="ECO:0007669"/>
    <property type="project" value="UniProtKB-SubCell"/>
</dbReference>
<evidence type="ECO:0000256" key="6">
    <source>
        <dbReference type="SAM" id="MobiDB-lite"/>
    </source>
</evidence>